<dbReference type="EMBL" id="JAIWYP010000009">
    <property type="protein sequence ID" value="KAH3768344.1"/>
    <property type="molecule type" value="Genomic_DNA"/>
</dbReference>
<organism evidence="1 2">
    <name type="scientific">Dreissena polymorpha</name>
    <name type="common">Zebra mussel</name>
    <name type="synonym">Mytilus polymorpha</name>
    <dbReference type="NCBI Taxonomy" id="45954"/>
    <lineage>
        <taxon>Eukaryota</taxon>
        <taxon>Metazoa</taxon>
        <taxon>Spiralia</taxon>
        <taxon>Lophotrochozoa</taxon>
        <taxon>Mollusca</taxon>
        <taxon>Bivalvia</taxon>
        <taxon>Autobranchia</taxon>
        <taxon>Heteroconchia</taxon>
        <taxon>Euheterodonta</taxon>
        <taxon>Imparidentia</taxon>
        <taxon>Neoheterodontei</taxon>
        <taxon>Myida</taxon>
        <taxon>Dreissenoidea</taxon>
        <taxon>Dreissenidae</taxon>
        <taxon>Dreissena</taxon>
    </lineage>
</organism>
<accession>A0A9D4DXZ3</accession>
<name>A0A9D4DXZ3_DREPO</name>
<dbReference type="AlphaFoldDB" id="A0A9D4DXZ3"/>
<dbReference type="Proteomes" id="UP000828390">
    <property type="component" value="Unassembled WGS sequence"/>
</dbReference>
<evidence type="ECO:0000313" key="2">
    <source>
        <dbReference type="Proteomes" id="UP000828390"/>
    </source>
</evidence>
<sequence>MDKEAGKHFCLQRPRSIQKAIDLVRHSQYITQAVDGSTVPKDRAVNLVSSSNDDKLSTFEKMLNSLSAQREKLTKPTP</sequence>
<protein>
    <submittedName>
        <fullName evidence="1">Uncharacterized protein</fullName>
    </submittedName>
</protein>
<evidence type="ECO:0000313" key="1">
    <source>
        <dbReference type="EMBL" id="KAH3768344.1"/>
    </source>
</evidence>
<reference evidence="1" key="1">
    <citation type="journal article" date="2019" name="bioRxiv">
        <title>The Genome of the Zebra Mussel, Dreissena polymorpha: A Resource for Invasive Species Research.</title>
        <authorList>
            <person name="McCartney M.A."/>
            <person name="Auch B."/>
            <person name="Kono T."/>
            <person name="Mallez S."/>
            <person name="Zhang Y."/>
            <person name="Obille A."/>
            <person name="Becker A."/>
            <person name="Abrahante J.E."/>
            <person name="Garbe J."/>
            <person name="Badalamenti J.P."/>
            <person name="Herman A."/>
            <person name="Mangelson H."/>
            <person name="Liachko I."/>
            <person name="Sullivan S."/>
            <person name="Sone E.D."/>
            <person name="Koren S."/>
            <person name="Silverstein K.A.T."/>
            <person name="Beckman K.B."/>
            <person name="Gohl D.M."/>
        </authorList>
    </citation>
    <scope>NUCLEOTIDE SEQUENCE</scope>
    <source>
        <strain evidence="1">Duluth1</strain>
        <tissue evidence="1">Whole animal</tissue>
    </source>
</reference>
<proteinExistence type="predicted"/>
<comment type="caution">
    <text evidence="1">The sequence shown here is derived from an EMBL/GenBank/DDBJ whole genome shotgun (WGS) entry which is preliminary data.</text>
</comment>
<gene>
    <name evidence="1" type="ORF">DPMN_169556</name>
</gene>
<keyword evidence="2" id="KW-1185">Reference proteome</keyword>
<reference evidence="1" key="2">
    <citation type="submission" date="2020-11" db="EMBL/GenBank/DDBJ databases">
        <authorList>
            <person name="McCartney M.A."/>
            <person name="Auch B."/>
            <person name="Kono T."/>
            <person name="Mallez S."/>
            <person name="Becker A."/>
            <person name="Gohl D.M."/>
            <person name="Silverstein K.A.T."/>
            <person name="Koren S."/>
            <person name="Bechman K.B."/>
            <person name="Herman A."/>
            <person name="Abrahante J.E."/>
            <person name="Garbe J."/>
        </authorList>
    </citation>
    <scope>NUCLEOTIDE SEQUENCE</scope>
    <source>
        <strain evidence="1">Duluth1</strain>
        <tissue evidence="1">Whole animal</tissue>
    </source>
</reference>